<reference evidence="2" key="1">
    <citation type="journal article" date="2020" name="Stud. Mycol.">
        <title>101 Dothideomycetes genomes: a test case for predicting lifestyles and emergence of pathogens.</title>
        <authorList>
            <person name="Haridas S."/>
            <person name="Albert R."/>
            <person name="Binder M."/>
            <person name="Bloem J."/>
            <person name="Labutti K."/>
            <person name="Salamov A."/>
            <person name="Andreopoulos B."/>
            <person name="Baker S."/>
            <person name="Barry K."/>
            <person name="Bills G."/>
            <person name="Bluhm B."/>
            <person name="Cannon C."/>
            <person name="Castanera R."/>
            <person name="Culley D."/>
            <person name="Daum C."/>
            <person name="Ezra D."/>
            <person name="Gonzalez J."/>
            <person name="Henrissat B."/>
            <person name="Kuo A."/>
            <person name="Liang C."/>
            <person name="Lipzen A."/>
            <person name="Lutzoni F."/>
            <person name="Magnuson J."/>
            <person name="Mondo S."/>
            <person name="Nolan M."/>
            <person name="Ohm R."/>
            <person name="Pangilinan J."/>
            <person name="Park H.-J."/>
            <person name="Ramirez L."/>
            <person name="Alfaro M."/>
            <person name="Sun H."/>
            <person name="Tritt A."/>
            <person name="Yoshinaga Y."/>
            <person name="Zwiers L.-H."/>
            <person name="Turgeon B."/>
            <person name="Goodwin S."/>
            <person name="Spatafora J."/>
            <person name="Crous P."/>
            <person name="Grigoriev I."/>
        </authorList>
    </citation>
    <scope>NUCLEOTIDE SEQUENCE</scope>
    <source>
        <strain evidence="2">CBS 627.86</strain>
    </source>
</reference>
<dbReference type="OrthoDB" id="4476201at2759"/>
<dbReference type="Proteomes" id="UP000799770">
    <property type="component" value="Unassembled WGS sequence"/>
</dbReference>
<dbReference type="EMBL" id="ML977317">
    <property type="protein sequence ID" value="KAF2118129.1"/>
    <property type="molecule type" value="Genomic_DNA"/>
</dbReference>
<protein>
    <submittedName>
        <fullName evidence="2">Heterokaryon incompatibility protein-domain-containing protein</fullName>
    </submittedName>
</protein>
<proteinExistence type="predicted"/>
<accession>A0A6A5ZF48</accession>
<dbReference type="InterPro" id="IPR010730">
    <property type="entry name" value="HET"/>
</dbReference>
<dbReference type="Pfam" id="PF06985">
    <property type="entry name" value="HET"/>
    <property type="match status" value="1"/>
</dbReference>
<dbReference type="InterPro" id="IPR052895">
    <property type="entry name" value="HetReg/Transcr_Mod"/>
</dbReference>
<evidence type="ECO:0000259" key="1">
    <source>
        <dbReference type="Pfam" id="PF06985"/>
    </source>
</evidence>
<keyword evidence="3" id="KW-1185">Reference proteome</keyword>
<gene>
    <name evidence="2" type="ORF">BDV96DRAFT_684808</name>
</gene>
<name>A0A6A5ZF48_9PLEO</name>
<dbReference type="PANTHER" id="PTHR24148">
    <property type="entry name" value="ANKYRIN REPEAT DOMAIN-CONTAINING PROTEIN 39 HOMOLOG-RELATED"/>
    <property type="match status" value="1"/>
</dbReference>
<feature type="domain" description="Heterokaryon incompatibility" evidence="1">
    <location>
        <begin position="49"/>
        <end position="190"/>
    </location>
</feature>
<dbReference type="Pfam" id="PF26639">
    <property type="entry name" value="Het-6_barrel"/>
    <property type="match status" value="1"/>
</dbReference>
<organism evidence="2 3">
    <name type="scientific">Lophiotrema nucula</name>
    <dbReference type="NCBI Taxonomy" id="690887"/>
    <lineage>
        <taxon>Eukaryota</taxon>
        <taxon>Fungi</taxon>
        <taxon>Dikarya</taxon>
        <taxon>Ascomycota</taxon>
        <taxon>Pezizomycotina</taxon>
        <taxon>Dothideomycetes</taxon>
        <taxon>Pleosporomycetidae</taxon>
        <taxon>Pleosporales</taxon>
        <taxon>Lophiotremataceae</taxon>
        <taxon>Lophiotrema</taxon>
    </lineage>
</organism>
<evidence type="ECO:0000313" key="3">
    <source>
        <dbReference type="Proteomes" id="UP000799770"/>
    </source>
</evidence>
<evidence type="ECO:0000313" key="2">
    <source>
        <dbReference type="EMBL" id="KAF2118129.1"/>
    </source>
</evidence>
<sequence length="599" mass="67950">MALPLYKYQPLDSGHIRVLTLTSGSNTHDCTGSIQHISLKSRSSLPARFTALSYTWGDQTETFPFNCDGQDLPVRENLKDALRRLSRLELVTTPLWIDAMCINQQDEEEKLVQIQLMTKIYRKAEKVLIWLGDLLPQTISIMKQIPLMVSTLKSCKRTEEALSILSPEFISGTRQILTCSWWPRLWVLQEATLAREAIFVCGPQTISWETLSALAKEISRLNLISTFRGHDRRQVFCDGFNELMNIESVRHTHSIALFPNLLRINRQRICWDARDRVYAIMGLMPSYVRETFTWEPGESVEELYPPFAALMLQSDAFGIVISLNETSQRNSRLPSWCPDLHQRALSDILADHEGYHAGYNVHSTSEFEYDHKYPRTLITKAFMVDTVQKVVDGGFVEVRSAQAKGSEATNADIQPTLEWLQACIMAVPFTNIRDQLWQVFIGEMVGNEKSKLHWLAGFGSIHDRLTKRRWKSEASELKSSFDELVKLLPQAETSNVTRVPSTGTMKLSVSTLLYLEKMRRVSLGRKFFITQKGRVGLGPLLVEPGQAVYILKGVKVPFIFGQVEGQQNTVSLKGEAYVHGLMCGEGLTKGRKFDLVSIV</sequence>
<dbReference type="PANTHER" id="PTHR24148:SF73">
    <property type="entry name" value="HET DOMAIN PROTEIN (AFU_ORTHOLOGUE AFUA_8G01020)"/>
    <property type="match status" value="1"/>
</dbReference>
<dbReference type="AlphaFoldDB" id="A0A6A5ZF48"/>